<evidence type="ECO:0000313" key="3">
    <source>
        <dbReference type="Proteomes" id="UP000660680"/>
    </source>
</evidence>
<dbReference type="PANTHER" id="PTHR35525">
    <property type="entry name" value="BLL6575 PROTEIN"/>
    <property type="match status" value="1"/>
</dbReference>
<name>A0A918LIM5_9PSEU</name>
<keyword evidence="3" id="KW-1185">Reference proteome</keyword>
<reference evidence="2" key="2">
    <citation type="submission" date="2020-09" db="EMBL/GenBank/DDBJ databases">
        <authorList>
            <person name="Sun Q."/>
            <person name="Ohkuma M."/>
        </authorList>
    </citation>
    <scope>NUCLEOTIDE SEQUENCE</scope>
    <source>
        <strain evidence="2">JCM 3276</strain>
    </source>
</reference>
<dbReference type="Gene3D" id="1.10.3300.10">
    <property type="entry name" value="Jann2411-like domain"/>
    <property type="match status" value="1"/>
</dbReference>
<dbReference type="SUPFAM" id="SSF160904">
    <property type="entry name" value="Jann2411-like"/>
    <property type="match status" value="1"/>
</dbReference>
<evidence type="ECO:0000259" key="1">
    <source>
        <dbReference type="Pfam" id="PF11706"/>
    </source>
</evidence>
<dbReference type="InterPro" id="IPR023286">
    <property type="entry name" value="ABATE_dom_sf"/>
</dbReference>
<dbReference type="AlphaFoldDB" id="A0A918LIM5"/>
<proteinExistence type="predicted"/>
<reference evidence="2" key="1">
    <citation type="journal article" date="2014" name="Int. J. Syst. Evol. Microbiol.">
        <title>Complete genome sequence of Corynebacterium casei LMG S-19264T (=DSM 44701T), isolated from a smear-ripened cheese.</title>
        <authorList>
            <consortium name="US DOE Joint Genome Institute (JGI-PGF)"/>
            <person name="Walter F."/>
            <person name="Albersmeier A."/>
            <person name="Kalinowski J."/>
            <person name="Ruckert C."/>
        </authorList>
    </citation>
    <scope>NUCLEOTIDE SEQUENCE</scope>
    <source>
        <strain evidence="2">JCM 3276</strain>
    </source>
</reference>
<sequence length="192" mass="20668">MDFDSHSSVVLDAALGLINEVTPGHRRGRPYRPPTGSALVTAITDVIRQRDRTWSAPPSPEAAESLAAYGVRMHAVIAAVAEDIDAACEEVNRIMRETDATPVLARHDNEPWHLHFHAPDAPWDISWAASMATGLAVVLGNAAVERLGICTAPACDRAYLDVSRNGTRRFCSTACQNRVKTAAFRARKGAGG</sequence>
<comment type="caution">
    <text evidence="2">The sequence shown here is derived from an EMBL/GenBank/DDBJ whole genome shotgun (WGS) entry which is preliminary data.</text>
</comment>
<dbReference type="Pfam" id="PF11706">
    <property type="entry name" value="zf-CGNR"/>
    <property type="match status" value="1"/>
</dbReference>
<accession>A0A918LIM5</accession>
<organism evidence="2 3">
    <name type="scientific">Actinokineospora fastidiosa</name>
    <dbReference type="NCBI Taxonomy" id="1816"/>
    <lineage>
        <taxon>Bacteria</taxon>
        <taxon>Bacillati</taxon>
        <taxon>Actinomycetota</taxon>
        <taxon>Actinomycetes</taxon>
        <taxon>Pseudonocardiales</taxon>
        <taxon>Pseudonocardiaceae</taxon>
        <taxon>Actinokineospora</taxon>
    </lineage>
</organism>
<gene>
    <name evidence="2" type="ORF">GCM10010171_54080</name>
</gene>
<evidence type="ECO:0000313" key="2">
    <source>
        <dbReference type="EMBL" id="GGS52189.1"/>
    </source>
</evidence>
<feature type="domain" description="Zinc finger CGNR" evidence="1">
    <location>
        <begin position="146"/>
        <end position="188"/>
    </location>
</feature>
<dbReference type="PANTHER" id="PTHR35525:SF3">
    <property type="entry name" value="BLL6575 PROTEIN"/>
    <property type="match status" value="1"/>
</dbReference>
<dbReference type="EMBL" id="BMRB01000006">
    <property type="protein sequence ID" value="GGS52189.1"/>
    <property type="molecule type" value="Genomic_DNA"/>
</dbReference>
<dbReference type="InterPro" id="IPR021005">
    <property type="entry name" value="Znf_CGNR"/>
</dbReference>
<dbReference type="RefSeq" id="WP_189213418.1">
    <property type="nucleotide sequence ID" value="NZ_BMRB01000006.1"/>
</dbReference>
<dbReference type="Proteomes" id="UP000660680">
    <property type="component" value="Unassembled WGS sequence"/>
</dbReference>
<dbReference type="InterPro" id="IPR010852">
    <property type="entry name" value="ABATE"/>
</dbReference>
<protein>
    <recommendedName>
        <fullName evidence="1">Zinc finger CGNR domain-containing protein</fullName>
    </recommendedName>
</protein>